<sequence>MLERESRTGRGWIACTTDAVLLEKPQYYDLVIDLTSYASAECRAPGLQLAIKEPYARRPTYRLHCSLHLERPETMDRARPYILQLNADTNGVARAHRASALVCAWTDAWGVYEDVCVVCARSLRYMASSSTNGRRDQWSWAETPRERSGRHAHVREQGDGIEGPHDDDAGKYDSDSSGDGGEYEDGAVLVRGRQTRTTLALLQAFHAQTRFLFSRLTTVLPSTASALLDAQLARRDFLTIALGPLSNLHTRFVEWLAEEYAGGTRASVRRGWHDLLGGLVSSAVRR</sequence>
<feature type="region of interest" description="Disordered" evidence="1">
    <location>
        <begin position="135"/>
        <end position="184"/>
    </location>
</feature>
<dbReference type="AlphaFoldDB" id="A0AAD4LPY3"/>
<dbReference type="Proteomes" id="UP001201163">
    <property type="component" value="Unassembled WGS sequence"/>
</dbReference>
<organism evidence="2 3">
    <name type="scientific">Lactarius akahatsu</name>
    <dbReference type="NCBI Taxonomy" id="416441"/>
    <lineage>
        <taxon>Eukaryota</taxon>
        <taxon>Fungi</taxon>
        <taxon>Dikarya</taxon>
        <taxon>Basidiomycota</taxon>
        <taxon>Agaricomycotina</taxon>
        <taxon>Agaricomycetes</taxon>
        <taxon>Russulales</taxon>
        <taxon>Russulaceae</taxon>
        <taxon>Lactarius</taxon>
    </lineage>
</organism>
<dbReference type="InterPro" id="IPR053056">
    <property type="entry name" value="Lipid_Metab_Assoc_Protein"/>
</dbReference>
<proteinExistence type="predicted"/>
<keyword evidence="3" id="KW-1185">Reference proteome</keyword>
<protein>
    <submittedName>
        <fullName evidence="2">Uncharacterized protein</fullName>
    </submittedName>
</protein>
<dbReference type="EMBL" id="JAKELL010000010">
    <property type="protein sequence ID" value="KAH8996047.1"/>
    <property type="molecule type" value="Genomic_DNA"/>
</dbReference>
<reference evidence="2" key="1">
    <citation type="submission" date="2022-01" db="EMBL/GenBank/DDBJ databases">
        <title>Comparative genomics reveals a dynamic genome evolution in the ectomycorrhizal milk-cap (Lactarius) mushrooms.</title>
        <authorList>
            <consortium name="DOE Joint Genome Institute"/>
            <person name="Lebreton A."/>
            <person name="Tang N."/>
            <person name="Kuo A."/>
            <person name="LaButti K."/>
            <person name="Drula E."/>
            <person name="Barry K."/>
            <person name="Clum A."/>
            <person name="Lipzen A."/>
            <person name="Mousain D."/>
            <person name="Ng V."/>
            <person name="Wang R."/>
            <person name="Wang X."/>
            <person name="Dai Y."/>
            <person name="Henrissat B."/>
            <person name="Grigoriev I.V."/>
            <person name="Guerin-Laguette A."/>
            <person name="Yu F."/>
            <person name="Martin F.M."/>
        </authorList>
    </citation>
    <scope>NUCLEOTIDE SEQUENCE</scope>
    <source>
        <strain evidence="2">QP</strain>
    </source>
</reference>
<feature type="compositionally biased region" description="Basic and acidic residues" evidence="1">
    <location>
        <begin position="135"/>
        <end position="174"/>
    </location>
</feature>
<evidence type="ECO:0000256" key="1">
    <source>
        <dbReference type="SAM" id="MobiDB-lite"/>
    </source>
</evidence>
<dbReference type="GO" id="GO:0005811">
    <property type="term" value="C:lipid droplet"/>
    <property type="evidence" value="ECO:0007669"/>
    <property type="project" value="TreeGrafter"/>
</dbReference>
<comment type="caution">
    <text evidence="2">The sequence shown here is derived from an EMBL/GenBank/DDBJ whole genome shotgun (WGS) entry which is preliminary data.</text>
</comment>
<gene>
    <name evidence="2" type="ORF">EDB92DRAFT_118800</name>
</gene>
<evidence type="ECO:0000313" key="2">
    <source>
        <dbReference type="EMBL" id="KAH8996047.1"/>
    </source>
</evidence>
<evidence type="ECO:0000313" key="3">
    <source>
        <dbReference type="Proteomes" id="UP001201163"/>
    </source>
</evidence>
<dbReference type="PANTHER" id="PTHR28153">
    <property type="entry name" value="PROTEIN, PUTATIVE-RELATED"/>
    <property type="match status" value="1"/>
</dbReference>
<accession>A0AAD4LPY3</accession>
<name>A0AAD4LPY3_9AGAM</name>
<dbReference type="PANTHER" id="PTHR28153:SF1">
    <property type="entry name" value="DUF4484 DOMAIN-CONTAINING PROTEIN"/>
    <property type="match status" value="1"/>
</dbReference>